<evidence type="ECO:0000259" key="14">
    <source>
        <dbReference type="Pfam" id="PF03801"/>
    </source>
</evidence>
<reference evidence="15 16" key="2">
    <citation type="submission" date="2019-01" db="EMBL/GenBank/DDBJ databases">
        <title>The decoding of complex shrimp genome reveals the adaptation for benthos swimmer, frequently molting mechanism and breeding impact on genome.</title>
        <authorList>
            <person name="Sun Y."/>
            <person name="Gao Y."/>
            <person name="Yu Y."/>
        </authorList>
    </citation>
    <scope>NUCLEOTIDE SEQUENCE [LARGE SCALE GENOMIC DNA]</scope>
    <source>
        <tissue evidence="15">Muscle</tissue>
    </source>
</reference>
<evidence type="ECO:0000256" key="10">
    <source>
        <dbReference type="ARBA" id="ARBA00023306"/>
    </source>
</evidence>
<evidence type="ECO:0000256" key="6">
    <source>
        <dbReference type="ARBA" id="ARBA00022776"/>
    </source>
</evidence>
<evidence type="ECO:0000256" key="1">
    <source>
        <dbReference type="ARBA" id="ARBA00004123"/>
    </source>
</evidence>
<evidence type="ECO:0000256" key="13">
    <source>
        <dbReference type="SAM" id="MobiDB-lite"/>
    </source>
</evidence>
<dbReference type="InterPro" id="IPR005550">
    <property type="entry name" value="Kinetochore_Ndc80"/>
</dbReference>
<dbReference type="Proteomes" id="UP000283509">
    <property type="component" value="Unassembled WGS sequence"/>
</dbReference>
<gene>
    <name evidence="15" type="ORF">C7M84_001924</name>
</gene>
<dbReference type="GO" id="GO:0051315">
    <property type="term" value="P:attachment of mitotic spindle microtubules to kinetochore"/>
    <property type="evidence" value="ECO:0007669"/>
    <property type="project" value="InterPro"/>
</dbReference>
<feature type="coiled-coil region" evidence="12">
    <location>
        <begin position="467"/>
        <end position="536"/>
    </location>
</feature>
<dbReference type="Gene3D" id="1.10.287.1490">
    <property type="match status" value="1"/>
</dbReference>
<comment type="caution">
    <text evidence="15">The sequence shown here is derived from an EMBL/GenBank/DDBJ whole genome shotgun (WGS) entry which is preliminary data.</text>
</comment>
<evidence type="ECO:0000256" key="3">
    <source>
        <dbReference type="ARBA" id="ARBA00007050"/>
    </source>
</evidence>
<dbReference type="GO" id="GO:0005634">
    <property type="term" value="C:nucleus"/>
    <property type="evidence" value="ECO:0007669"/>
    <property type="project" value="UniProtKB-SubCell"/>
</dbReference>
<evidence type="ECO:0000256" key="12">
    <source>
        <dbReference type="SAM" id="Coils"/>
    </source>
</evidence>
<keyword evidence="9" id="KW-0539">Nucleus</keyword>
<keyword evidence="10" id="KW-0131">Cell cycle</keyword>
<keyword evidence="11" id="KW-0137">Centromere</keyword>
<dbReference type="PANTHER" id="PTHR10643">
    <property type="entry name" value="KINETOCHORE PROTEIN NDC80"/>
    <property type="match status" value="1"/>
</dbReference>
<keyword evidence="8 12" id="KW-0175">Coiled coil</keyword>
<keyword evidence="4" id="KW-0158">Chromosome</keyword>
<accession>A0A3R7QV49</accession>
<feature type="region of interest" description="Disordered" evidence="13">
    <location>
        <begin position="1"/>
        <end position="59"/>
    </location>
</feature>
<dbReference type="OrthoDB" id="6381906at2759"/>
<feature type="domain" description="Kinetochore protein Ndc80 CH" evidence="14">
    <location>
        <begin position="99"/>
        <end position="228"/>
    </location>
</feature>
<proteinExistence type="inferred from homology"/>
<evidence type="ECO:0000313" key="15">
    <source>
        <dbReference type="EMBL" id="ROT79348.1"/>
    </source>
</evidence>
<dbReference type="InterPro" id="IPR055260">
    <property type="entry name" value="Ndc80_CH"/>
</dbReference>
<evidence type="ECO:0000256" key="4">
    <source>
        <dbReference type="ARBA" id="ARBA00022454"/>
    </source>
</evidence>
<evidence type="ECO:0000256" key="11">
    <source>
        <dbReference type="ARBA" id="ARBA00023328"/>
    </source>
</evidence>
<dbReference type="EMBL" id="QCYY01001255">
    <property type="protein sequence ID" value="ROT79348.1"/>
    <property type="molecule type" value="Genomic_DNA"/>
</dbReference>
<evidence type="ECO:0000256" key="7">
    <source>
        <dbReference type="ARBA" id="ARBA00022838"/>
    </source>
</evidence>
<reference evidence="15 16" key="1">
    <citation type="submission" date="2018-04" db="EMBL/GenBank/DDBJ databases">
        <authorList>
            <person name="Zhang X."/>
            <person name="Yuan J."/>
            <person name="Li F."/>
            <person name="Xiang J."/>
        </authorList>
    </citation>
    <scope>NUCLEOTIDE SEQUENCE [LARGE SCALE GENOMIC DNA]</scope>
    <source>
        <tissue evidence="15">Muscle</tissue>
    </source>
</reference>
<dbReference type="Pfam" id="PF03801">
    <property type="entry name" value="Ndc80_HEC"/>
    <property type="match status" value="1"/>
</dbReference>
<evidence type="ECO:0000313" key="16">
    <source>
        <dbReference type="Proteomes" id="UP000283509"/>
    </source>
</evidence>
<comment type="subcellular location">
    <subcellularLocation>
        <location evidence="2">Chromosome</location>
        <location evidence="2">Centromere</location>
        <location evidence="2">Kinetochore</location>
    </subcellularLocation>
    <subcellularLocation>
        <location evidence="1">Nucleus</location>
    </subcellularLocation>
</comment>
<organism evidence="15 16">
    <name type="scientific">Penaeus vannamei</name>
    <name type="common">Whiteleg shrimp</name>
    <name type="synonym">Litopenaeus vannamei</name>
    <dbReference type="NCBI Taxonomy" id="6689"/>
    <lineage>
        <taxon>Eukaryota</taxon>
        <taxon>Metazoa</taxon>
        <taxon>Ecdysozoa</taxon>
        <taxon>Arthropoda</taxon>
        <taxon>Crustacea</taxon>
        <taxon>Multicrustacea</taxon>
        <taxon>Malacostraca</taxon>
        <taxon>Eumalacostraca</taxon>
        <taxon>Eucarida</taxon>
        <taxon>Decapoda</taxon>
        <taxon>Dendrobranchiata</taxon>
        <taxon>Penaeoidea</taxon>
        <taxon>Penaeidae</taxon>
        <taxon>Penaeus</taxon>
    </lineage>
</organism>
<evidence type="ECO:0000256" key="5">
    <source>
        <dbReference type="ARBA" id="ARBA00022618"/>
    </source>
</evidence>
<dbReference type="AlphaFoldDB" id="A0A3R7QV49"/>
<dbReference type="GO" id="GO:0031262">
    <property type="term" value="C:Ndc80 complex"/>
    <property type="evidence" value="ECO:0007669"/>
    <property type="project" value="InterPro"/>
</dbReference>
<evidence type="ECO:0000256" key="2">
    <source>
        <dbReference type="ARBA" id="ARBA00004629"/>
    </source>
</evidence>
<dbReference type="STRING" id="6689.A0A3R7QV49"/>
<keyword evidence="6" id="KW-0498">Mitosis</keyword>
<comment type="similarity">
    <text evidence="3">Belongs to the NDC80/HEC1 family.</text>
</comment>
<feature type="coiled-coil region" evidence="12">
    <location>
        <begin position="344"/>
        <end position="378"/>
    </location>
</feature>
<dbReference type="InterPro" id="IPR038273">
    <property type="entry name" value="Ndc80_sf"/>
</dbReference>
<evidence type="ECO:0000256" key="8">
    <source>
        <dbReference type="ARBA" id="ARBA00023054"/>
    </source>
</evidence>
<keyword evidence="16" id="KW-1185">Reference proteome</keyword>
<keyword evidence="5" id="KW-0132">Cell division</keyword>
<dbReference type="PANTHER" id="PTHR10643:SF2">
    <property type="entry name" value="KINETOCHORE PROTEIN NDC80 HOMOLOG"/>
    <property type="match status" value="1"/>
</dbReference>
<name>A0A3R7QV49_PENVA</name>
<dbReference type="GO" id="GO:0051301">
    <property type="term" value="P:cell division"/>
    <property type="evidence" value="ECO:0007669"/>
    <property type="project" value="UniProtKB-KW"/>
</dbReference>
<dbReference type="Gene3D" id="1.10.418.30">
    <property type="entry name" value="Ncd80 complex, Ncd80 subunit"/>
    <property type="match status" value="1"/>
</dbReference>
<sequence>MMRKSNLGAGSVQRPGTLKPRNTDNTPNNRRSAGQQMRKSYLPKASQVDSAKKLASRSKRISAEGLSRLSIASGRFTPTRNNVPVSSMLAPPSVSRLSMDSARNSSMGTKVRKEIRPITDSSFKSQCVDKILDFLVSRSYEQLVQRRTLLTPSTKDFANIFSFIYRHLDGQYNLPNRFEEEIPRLLKLLKYPVQMSKSSFITVGSPHTWPSVLAMLAWLVDVVNMISCIDPMPIAFPSDFDSDINLAKTKFTVLVELANCEDDTEKIEAHLEEYRHILEKVQGVRAQDLLQLQEEDERLEDMVNNLNNGPERLQQLHHQYTQLVDDNEKMSDYCRELQVHISARDGERSQLESKLAELNAAKKQVFEEVTRLETLKEQQALNVGELARFKNHANDVATIISQLQAEGKEQDSEIWSLEMELGKAQSKLSESICAYNKLVRQLDLPDDYEISSADIAENKCHWQTTLLDELRRRKKDAKQGMYEAQNLLMRKEEELSMVKEMLLEKKDQLTKLESKLRRMEEEILMTKNEITAEEKEMQVESDRIDQQILEARKTQKGSLYQKQCAVDQAKEELENFKVSGKEQMRSGAEFLVRVCHASLEHLEWQQKEALKHKITTENLNYWHKEERQERSLRSFTGQPPASKVPPRQVAENLYQAVKRKKNENQLFVLQAGTCAPCALDSTDLQPVDDSRKTIIDNKARSWHDSTLMSPISRKQLADSGSLKETTFWQGLSLDESRQHSVGFAVRNSVIATIETLIGGLTRLLTLRMKTSLDFVNIISAHTPTLAFSPEAKVQFYEARCSARHPQL</sequence>
<evidence type="ECO:0000256" key="9">
    <source>
        <dbReference type="ARBA" id="ARBA00023242"/>
    </source>
</evidence>
<protein>
    <submittedName>
        <fullName evidence="15">Putative kinetochore protein NDC80-like</fullName>
    </submittedName>
</protein>
<keyword evidence="7" id="KW-0995">Kinetochore</keyword>